<dbReference type="InterPro" id="IPR008266">
    <property type="entry name" value="Tyr_kinase_AS"/>
</dbReference>
<feature type="domain" description="Protein kinase" evidence="1">
    <location>
        <begin position="969"/>
        <end position="1241"/>
    </location>
</feature>
<dbReference type="Proteomes" id="UP000308730">
    <property type="component" value="Unassembled WGS sequence"/>
</dbReference>
<dbReference type="EMBL" id="SGPM01000187">
    <property type="protein sequence ID" value="THH28307.1"/>
    <property type="molecule type" value="Genomic_DNA"/>
</dbReference>
<dbReference type="PROSITE" id="PS00109">
    <property type="entry name" value="PROTEIN_KINASE_TYR"/>
    <property type="match status" value="2"/>
</dbReference>
<dbReference type="AlphaFoldDB" id="A0A4S4MS91"/>
<dbReference type="InterPro" id="IPR000719">
    <property type="entry name" value="Prot_kinase_dom"/>
</dbReference>
<dbReference type="Pfam" id="PF07714">
    <property type="entry name" value="PK_Tyr_Ser-Thr"/>
    <property type="match status" value="2"/>
</dbReference>
<feature type="domain" description="Protein kinase" evidence="1">
    <location>
        <begin position="368"/>
        <end position="656"/>
    </location>
</feature>
<dbReference type="PANTHER" id="PTHR44329">
    <property type="entry name" value="SERINE/THREONINE-PROTEIN KINASE TNNI3K-RELATED"/>
    <property type="match status" value="1"/>
</dbReference>
<dbReference type="OrthoDB" id="2791079at2759"/>
<dbReference type="GO" id="GO:0005524">
    <property type="term" value="F:ATP binding"/>
    <property type="evidence" value="ECO:0007669"/>
    <property type="project" value="InterPro"/>
</dbReference>
<dbReference type="GO" id="GO:0004674">
    <property type="term" value="F:protein serine/threonine kinase activity"/>
    <property type="evidence" value="ECO:0007669"/>
    <property type="project" value="TreeGrafter"/>
</dbReference>
<dbReference type="InterPro" id="IPR001245">
    <property type="entry name" value="Ser-Thr/Tyr_kinase_cat_dom"/>
</dbReference>
<dbReference type="Gene3D" id="1.10.510.10">
    <property type="entry name" value="Transferase(Phosphotransferase) domain 1"/>
    <property type="match status" value="2"/>
</dbReference>
<dbReference type="SUPFAM" id="SSF56112">
    <property type="entry name" value="Protein kinase-like (PK-like)"/>
    <property type="match status" value="2"/>
</dbReference>
<protein>
    <recommendedName>
        <fullName evidence="1">Protein kinase domain-containing protein</fullName>
    </recommendedName>
</protein>
<evidence type="ECO:0000259" key="1">
    <source>
        <dbReference type="PROSITE" id="PS50011"/>
    </source>
</evidence>
<dbReference type="InterPro" id="IPR011009">
    <property type="entry name" value="Kinase-like_dom_sf"/>
</dbReference>
<dbReference type="InterPro" id="IPR051681">
    <property type="entry name" value="Ser/Thr_Kinases-Pseudokinases"/>
</dbReference>
<reference evidence="2 3" key="1">
    <citation type="submission" date="2019-02" db="EMBL/GenBank/DDBJ databases">
        <title>Genome sequencing of the rare red list fungi Antrodiella citrinella (Flaviporus citrinellus).</title>
        <authorList>
            <person name="Buettner E."/>
            <person name="Kellner H."/>
        </authorList>
    </citation>
    <scope>NUCLEOTIDE SEQUENCE [LARGE SCALE GENOMIC DNA]</scope>
    <source>
        <strain evidence="2 3">DSM 108506</strain>
    </source>
</reference>
<evidence type="ECO:0000313" key="2">
    <source>
        <dbReference type="EMBL" id="THH28307.1"/>
    </source>
</evidence>
<comment type="caution">
    <text evidence="2">The sequence shown here is derived from an EMBL/GenBank/DDBJ whole genome shotgun (WGS) entry which is preliminary data.</text>
</comment>
<evidence type="ECO:0000313" key="3">
    <source>
        <dbReference type="Proteomes" id="UP000308730"/>
    </source>
</evidence>
<sequence>MKTPGRFDWFKNKINDKDNWQSTDLFDPNDLETAITTLYITLRDAGDDTLPAELLAFSRTSGSTRCKRILKKLSVRRVLKSFVARIRLGSRLQASITLVRASLFLYQHLADRIETTLTAFVNNGRSVFLDPHISALTKRELLKSFHLEFTTLEGMTTDLLKAYRGIQPKMLFAPEGPQAQLLCSMARMCAFWRLIRPLLRNIDGTIFVSSLSIIDRVEFSQRLTQCIDTDVAMVLRYVRQLQSVMAVTPHFLPQPEVPASTSEISDVDREKPSTKAISEVEVKAFAYEVSQHVSVRNAMRSTPPAVVDRDAPHARTRLVLQVLQEAIDTSTTTNPDNNDILRLLLRGATTFRSLPDSYYLSTSSLHCDAHWVLWKTGGFGDIYRGKWLDQDVALKAFRMFRRSVGAGEGSNHTTREVLLLREIVLWRQLSHPSVHPFLGVSEGVLYPRLAIVSRWENRGSVNDAVCAGYWKELTVLRPRWIRQIAEGLAYLHSRGVVHGDLRGDNVLITDDLNACLTDFGLTVLVDASTLTNGSMGGLIPFAWAAPELFEETCTRPTTLCDVFSFGRTCVEIYAAQPPFGTLTEMQVYRKIVSGAHPVRPTDGAGPNGKGQAMPDALWELVVACWEADAEGRPGMEDVALSEATKSGEKLGTHIYLPHAMKQPHLPTLQNWHTDFHDFNDLEDAITTLYLILRDADPDHHTNEFGVSLPPPNPALTVSPRKTRDRGWRAFWRWWSVRRVFRSLVASIRRGARARASIVLVRASFFLYQHLADKVETILTALVTEGRSVLLDPGVAIPAKQAFTKPYQAEIRTLLKNVSGTIQYLVSDVETLDPVAFSHRFSRCIDTDVNMPLRYIQQLQSVMVVTPHFLPQPDAPAEGNDDDVKAFAYEASQHSFVRHVMRWRSALPDAAECKDARTLRSRRLTSTQAIDITHDIASRNEILRLLLRGVKQLKSLPSSYYLPSHSLECDPSVALWKTGGFGDVYRGKWKSDGDVALKVLRTFLRTDANNLSNEALLLREIVLWRQLSHPSVHPFLGVSEGVLLPRLAIVSRWEKRGSVNDAAETLYCDQLQYLRPRWIKQIAEGLAYLHDRGVVHGDLRGDNVLITDDLNACLTDFGLTVLVDASTLTNGAAGGLIPFAWAAPELFEEACTRPTPLCDVFSFGRTCVEVYSGQPPFGYLTEMQIYNKVMKGEHPPRPAESEGAKGQGMLDVLWDLVVWCWEVNAADRPGMGDLVSGIAGILQVND</sequence>
<proteinExistence type="predicted"/>
<accession>A0A4S4MS91</accession>
<gene>
    <name evidence="2" type="ORF">EUX98_g5871</name>
</gene>
<keyword evidence="3" id="KW-1185">Reference proteome</keyword>
<organism evidence="2 3">
    <name type="scientific">Antrodiella citrinella</name>
    <dbReference type="NCBI Taxonomy" id="2447956"/>
    <lineage>
        <taxon>Eukaryota</taxon>
        <taxon>Fungi</taxon>
        <taxon>Dikarya</taxon>
        <taxon>Basidiomycota</taxon>
        <taxon>Agaricomycotina</taxon>
        <taxon>Agaricomycetes</taxon>
        <taxon>Polyporales</taxon>
        <taxon>Steccherinaceae</taxon>
        <taxon>Antrodiella</taxon>
    </lineage>
</organism>
<dbReference type="PROSITE" id="PS50011">
    <property type="entry name" value="PROTEIN_KINASE_DOM"/>
    <property type="match status" value="2"/>
</dbReference>
<dbReference type="PANTHER" id="PTHR44329:SF289">
    <property type="entry name" value="SERINE_THREONINE-PROTEIN KINASE VIK"/>
    <property type="match status" value="1"/>
</dbReference>
<name>A0A4S4MS91_9APHY</name>